<evidence type="ECO:0000259" key="10">
    <source>
        <dbReference type="PROSITE" id="PS51329"/>
    </source>
</evidence>
<evidence type="ECO:0000256" key="1">
    <source>
        <dbReference type="ARBA" id="ARBA00004141"/>
    </source>
</evidence>
<dbReference type="Proteomes" id="UP000626109">
    <property type="component" value="Unassembled WGS sequence"/>
</dbReference>
<keyword evidence="4" id="KW-0106">Calcium</keyword>
<sequence length="495" mass="53438">MAEATRPRPRLSGVSPLARASKRSKPEDVAKIFKEADANGDGVLSLEELQAYLGDYLGYGDTEIRAFFAEHKGDNGVDTEGLQKGFASLNPYLVSKRQGALIVRKPGSVCAPGGQMNLEDLTDCTVLVCDRSEQVFVDECKNCRVLIGPCNSSTFIRDCEGCTFWVATRYIAVSASLISFNKYLMQPGLFPHALFLTTVHMSVTSAMSLLLYAVAPSLFPSMPKARQEYKTVLKYIAPLGALFALALYCSNSAYLYSSVAFLQFCKEGNVAMVFAMSCALGLQVFSWKKVAILSVVVAGCSLCAHGEIQFVWMGFLLQITSQLAECSKNIIGEIVMTGAGLKLDVLTFVAFQAPCSLLPLLAAAVFNYTPDVGHDFRASWPLLLLNASNAFLLNVMIALTLKKLSTLAFVIIGLVKDIVIVTSSFLVFGAPISQMQFVGFSVTMAGIALWGRLKMQEQEEAAGEKDALLPGSKQAASDDAEKATIDTAKEAKEAS</sequence>
<feature type="region of interest" description="Disordered" evidence="7">
    <location>
        <begin position="461"/>
        <end position="495"/>
    </location>
</feature>
<dbReference type="GO" id="GO:0005509">
    <property type="term" value="F:calcium ion binding"/>
    <property type="evidence" value="ECO:0007669"/>
    <property type="project" value="InterPro"/>
</dbReference>
<dbReference type="AlphaFoldDB" id="A0A813LH57"/>
<dbReference type="InterPro" id="IPR017901">
    <property type="entry name" value="C-CAP_CF_C-like"/>
</dbReference>
<feature type="transmembrane region" description="Helical" evidence="8">
    <location>
        <begin position="406"/>
        <end position="428"/>
    </location>
</feature>
<evidence type="ECO:0000256" key="3">
    <source>
        <dbReference type="ARBA" id="ARBA00022692"/>
    </source>
</evidence>
<dbReference type="PROSITE" id="PS51329">
    <property type="entry name" value="C_CAP_COFACTOR_C"/>
    <property type="match status" value="1"/>
</dbReference>
<dbReference type="GO" id="GO:0016020">
    <property type="term" value="C:membrane"/>
    <property type="evidence" value="ECO:0007669"/>
    <property type="project" value="UniProtKB-SubCell"/>
</dbReference>
<evidence type="ECO:0000313" key="12">
    <source>
        <dbReference type="Proteomes" id="UP000626109"/>
    </source>
</evidence>
<dbReference type="Pfam" id="PF07986">
    <property type="entry name" value="TBCC"/>
    <property type="match status" value="1"/>
</dbReference>
<feature type="transmembrane region" description="Helical" evidence="8">
    <location>
        <begin position="268"/>
        <end position="285"/>
    </location>
</feature>
<keyword evidence="5 8" id="KW-1133">Transmembrane helix</keyword>
<dbReference type="Pfam" id="PF13202">
    <property type="entry name" value="EF-hand_5"/>
    <property type="match status" value="1"/>
</dbReference>
<dbReference type="SUPFAM" id="SSF47473">
    <property type="entry name" value="EF-hand"/>
    <property type="match status" value="1"/>
</dbReference>
<dbReference type="InterPro" id="IPR002048">
    <property type="entry name" value="EF_hand_dom"/>
</dbReference>
<name>A0A813LH57_POLGL</name>
<dbReference type="InterPro" id="IPR011992">
    <property type="entry name" value="EF-hand-dom_pair"/>
</dbReference>
<evidence type="ECO:0000313" key="11">
    <source>
        <dbReference type="EMBL" id="CAE8730412.1"/>
    </source>
</evidence>
<dbReference type="InterPro" id="IPR016098">
    <property type="entry name" value="CAP/MinC_C"/>
</dbReference>
<dbReference type="EMBL" id="CAJNNW010035838">
    <property type="protein sequence ID" value="CAE8730412.1"/>
    <property type="molecule type" value="Genomic_DNA"/>
</dbReference>
<feature type="transmembrane region" description="Helical" evidence="8">
    <location>
        <begin position="291"/>
        <end position="312"/>
    </location>
</feature>
<evidence type="ECO:0000256" key="6">
    <source>
        <dbReference type="ARBA" id="ARBA00023136"/>
    </source>
</evidence>
<dbReference type="PROSITE" id="PS50222">
    <property type="entry name" value="EF_HAND_2"/>
    <property type="match status" value="1"/>
</dbReference>
<dbReference type="Gene3D" id="1.10.238.10">
    <property type="entry name" value="EF-hand"/>
    <property type="match status" value="1"/>
</dbReference>
<gene>
    <name evidence="11" type="ORF">PGLA2088_LOCUS45735</name>
</gene>
<evidence type="ECO:0000259" key="9">
    <source>
        <dbReference type="PROSITE" id="PS50222"/>
    </source>
</evidence>
<evidence type="ECO:0000256" key="2">
    <source>
        <dbReference type="ARBA" id="ARBA00008848"/>
    </source>
</evidence>
<dbReference type="Gene3D" id="2.160.20.70">
    <property type="match status" value="1"/>
</dbReference>
<reference evidence="11" key="1">
    <citation type="submission" date="2021-02" db="EMBL/GenBank/DDBJ databases">
        <authorList>
            <person name="Dougan E. K."/>
            <person name="Rhodes N."/>
            <person name="Thang M."/>
            <person name="Chan C."/>
        </authorList>
    </citation>
    <scope>NUCLEOTIDE SEQUENCE</scope>
</reference>
<feature type="region of interest" description="Disordered" evidence="7">
    <location>
        <begin position="1"/>
        <end position="25"/>
    </location>
</feature>
<dbReference type="InterPro" id="IPR018247">
    <property type="entry name" value="EF_Hand_1_Ca_BS"/>
</dbReference>
<feature type="compositionally biased region" description="Basic and acidic residues" evidence="7">
    <location>
        <begin position="479"/>
        <end position="495"/>
    </location>
</feature>
<feature type="transmembrane region" description="Helical" evidence="8">
    <location>
        <begin position="378"/>
        <end position="399"/>
    </location>
</feature>
<comment type="caution">
    <text evidence="11">The sequence shown here is derived from an EMBL/GenBank/DDBJ whole genome shotgun (WGS) entry which is preliminary data.</text>
</comment>
<dbReference type="Pfam" id="PF03151">
    <property type="entry name" value="TPT"/>
    <property type="match status" value="1"/>
</dbReference>
<dbReference type="InterPro" id="IPR012945">
    <property type="entry name" value="Tubulin-bd_cofactor_C_dom"/>
</dbReference>
<feature type="domain" description="EF-hand" evidence="9">
    <location>
        <begin position="24"/>
        <end position="59"/>
    </location>
</feature>
<comment type="similarity">
    <text evidence="2">Belongs to the TBCC family.</text>
</comment>
<dbReference type="PROSITE" id="PS00018">
    <property type="entry name" value="EF_HAND_1"/>
    <property type="match status" value="1"/>
</dbReference>
<dbReference type="SMART" id="SM00673">
    <property type="entry name" value="CARP"/>
    <property type="match status" value="1"/>
</dbReference>
<organism evidence="11 12">
    <name type="scientific">Polarella glacialis</name>
    <name type="common">Dinoflagellate</name>
    <dbReference type="NCBI Taxonomy" id="89957"/>
    <lineage>
        <taxon>Eukaryota</taxon>
        <taxon>Sar</taxon>
        <taxon>Alveolata</taxon>
        <taxon>Dinophyceae</taxon>
        <taxon>Suessiales</taxon>
        <taxon>Suessiaceae</taxon>
        <taxon>Polarella</taxon>
    </lineage>
</organism>
<evidence type="ECO:0000256" key="5">
    <source>
        <dbReference type="ARBA" id="ARBA00022989"/>
    </source>
</evidence>
<accession>A0A813LH57</accession>
<keyword evidence="6 8" id="KW-0472">Membrane</keyword>
<feature type="transmembrane region" description="Helical" evidence="8">
    <location>
        <begin position="345"/>
        <end position="366"/>
    </location>
</feature>
<comment type="subcellular location">
    <subcellularLocation>
        <location evidence="1">Membrane</location>
        <topology evidence="1">Multi-pass membrane protein</topology>
    </subcellularLocation>
</comment>
<dbReference type="InterPro" id="IPR050186">
    <property type="entry name" value="TPT_transporter"/>
</dbReference>
<evidence type="ECO:0000256" key="8">
    <source>
        <dbReference type="SAM" id="Phobius"/>
    </source>
</evidence>
<dbReference type="InterPro" id="IPR004853">
    <property type="entry name" value="Sugar_P_trans_dom"/>
</dbReference>
<feature type="transmembrane region" description="Helical" evidence="8">
    <location>
        <begin position="235"/>
        <end position="256"/>
    </location>
</feature>
<protein>
    <recommendedName>
        <fullName evidence="13">EF-hand domain-containing protein</fullName>
    </recommendedName>
</protein>
<feature type="domain" description="C-CAP/cofactor C-like" evidence="10">
    <location>
        <begin position="81"/>
        <end position="238"/>
    </location>
</feature>
<proteinExistence type="inferred from homology"/>
<evidence type="ECO:0000256" key="7">
    <source>
        <dbReference type="SAM" id="MobiDB-lite"/>
    </source>
</evidence>
<keyword evidence="3 8" id="KW-0812">Transmembrane</keyword>
<dbReference type="PANTHER" id="PTHR11132">
    <property type="entry name" value="SOLUTE CARRIER FAMILY 35"/>
    <property type="match status" value="1"/>
</dbReference>
<feature type="transmembrane region" description="Helical" evidence="8">
    <location>
        <begin position="193"/>
        <end position="215"/>
    </location>
</feature>
<dbReference type="SMART" id="SM00054">
    <property type="entry name" value="EFh"/>
    <property type="match status" value="1"/>
</dbReference>
<dbReference type="InterPro" id="IPR006599">
    <property type="entry name" value="CARP_motif"/>
</dbReference>
<evidence type="ECO:0000256" key="4">
    <source>
        <dbReference type="ARBA" id="ARBA00022837"/>
    </source>
</evidence>
<evidence type="ECO:0008006" key="13">
    <source>
        <dbReference type="Google" id="ProtNLM"/>
    </source>
</evidence>